<dbReference type="InterPro" id="IPR057588">
    <property type="entry name" value="NWD1/2-like_WH"/>
</dbReference>
<dbReference type="SMART" id="SM00320">
    <property type="entry name" value="WD40"/>
    <property type="match status" value="7"/>
</dbReference>
<dbReference type="InterPro" id="IPR027417">
    <property type="entry name" value="P-loop_NTPase"/>
</dbReference>
<evidence type="ECO:0000259" key="5">
    <source>
        <dbReference type="Pfam" id="PF13271"/>
    </source>
</evidence>
<keyword evidence="8" id="KW-1185">Reference proteome</keyword>
<gene>
    <name evidence="7" type="ORF">Bpfe_021519</name>
</gene>
<keyword evidence="1 3" id="KW-0853">WD repeat</keyword>
<dbReference type="PROSITE" id="PS50082">
    <property type="entry name" value="WD_REPEATS_2"/>
    <property type="match status" value="2"/>
</dbReference>
<dbReference type="Pfam" id="PF25469">
    <property type="entry name" value="WHD_NWD1"/>
    <property type="match status" value="1"/>
</dbReference>
<feature type="compositionally biased region" description="Polar residues" evidence="4">
    <location>
        <begin position="53"/>
        <end position="74"/>
    </location>
</feature>
<evidence type="ECO:0000256" key="1">
    <source>
        <dbReference type="ARBA" id="ARBA00022574"/>
    </source>
</evidence>
<dbReference type="Gene3D" id="3.40.50.300">
    <property type="entry name" value="P-loop containing nucleotide triphosphate hydrolases"/>
    <property type="match status" value="1"/>
</dbReference>
<feature type="domain" description="DUF4062" evidence="5">
    <location>
        <begin position="104"/>
        <end position="197"/>
    </location>
</feature>
<dbReference type="Gene3D" id="1.25.40.370">
    <property type="match status" value="1"/>
</dbReference>
<feature type="repeat" description="WD" evidence="3">
    <location>
        <begin position="1365"/>
        <end position="1399"/>
    </location>
</feature>
<evidence type="ECO:0000256" key="4">
    <source>
        <dbReference type="SAM" id="MobiDB-lite"/>
    </source>
</evidence>
<dbReference type="InterPro" id="IPR036322">
    <property type="entry name" value="WD40_repeat_dom_sf"/>
</dbReference>
<dbReference type="SUPFAM" id="SSF52540">
    <property type="entry name" value="P-loop containing nucleoside triphosphate hydrolases"/>
    <property type="match status" value="1"/>
</dbReference>
<name>A0AAD8B703_BIOPF</name>
<reference evidence="7" key="2">
    <citation type="submission" date="2023-04" db="EMBL/GenBank/DDBJ databases">
        <authorList>
            <person name="Bu L."/>
            <person name="Lu L."/>
            <person name="Laidemitt M.R."/>
            <person name="Zhang S.M."/>
            <person name="Mutuku M."/>
            <person name="Mkoji G."/>
            <person name="Steinauer M."/>
            <person name="Loker E.S."/>
        </authorList>
    </citation>
    <scope>NUCLEOTIDE SEQUENCE</scope>
    <source>
        <strain evidence="7">KasaAsao</strain>
        <tissue evidence="7">Whole Snail</tissue>
    </source>
</reference>
<evidence type="ECO:0000256" key="3">
    <source>
        <dbReference type="PROSITE-ProRule" id="PRU00221"/>
    </source>
</evidence>
<dbReference type="InterPro" id="IPR025139">
    <property type="entry name" value="DUF4062"/>
</dbReference>
<dbReference type="SUPFAM" id="SSF50978">
    <property type="entry name" value="WD40 repeat-like"/>
    <property type="match status" value="2"/>
</dbReference>
<organism evidence="7 8">
    <name type="scientific">Biomphalaria pfeifferi</name>
    <name type="common">Bloodfluke planorb</name>
    <name type="synonym">Freshwater snail</name>
    <dbReference type="NCBI Taxonomy" id="112525"/>
    <lineage>
        <taxon>Eukaryota</taxon>
        <taxon>Metazoa</taxon>
        <taxon>Spiralia</taxon>
        <taxon>Lophotrochozoa</taxon>
        <taxon>Mollusca</taxon>
        <taxon>Gastropoda</taxon>
        <taxon>Heterobranchia</taxon>
        <taxon>Euthyneura</taxon>
        <taxon>Panpulmonata</taxon>
        <taxon>Hygrophila</taxon>
        <taxon>Lymnaeoidea</taxon>
        <taxon>Planorbidae</taxon>
        <taxon>Biomphalaria</taxon>
    </lineage>
</organism>
<keyword evidence="2" id="KW-0677">Repeat</keyword>
<feature type="repeat" description="WD" evidence="3">
    <location>
        <begin position="1664"/>
        <end position="1705"/>
    </location>
</feature>
<dbReference type="PANTHER" id="PTHR19871:SF14">
    <property type="entry name" value="DUF4062 DOMAIN-CONTAINING PROTEIN"/>
    <property type="match status" value="1"/>
</dbReference>
<dbReference type="Pfam" id="PF13271">
    <property type="entry name" value="DUF4062"/>
    <property type="match status" value="1"/>
</dbReference>
<evidence type="ECO:0000313" key="7">
    <source>
        <dbReference type="EMBL" id="KAK0049091.1"/>
    </source>
</evidence>
<feature type="region of interest" description="Disordered" evidence="4">
    <location>
        <begin position="29"/>
        <end position="76"/>
    </location>
</feature>
<sequence>MATKLPNRPVLKKHISTLKIPVSADLTDKAKIKPTQSSIKSLNNGPKPRAPNKKTQSQSPSVTVKPTAVNSRQTTYDKEVEQKFDRILEGDFTDLLPLPRSTVRIFLSSTFSDMRAERNALAKLAYPKLRDFCTEMDLGFQVVDLRWGVTAEATNSHLTTEICLLELKNCQKVSVGPDCIAIIGNRYGFCPLPYKISLEEYTILKSEAKELGLTDFDLIDQWYFKDDNSIPPAYYLQPITSQLPYFLDNSSQFESQKKAQIEEWNRIEKTMLATLYKTAISACNKQTISQDRKHFYLMSVTEHEARAGIVTALDPNKHGLVFLRELDNLTSDMYKDQNASRYKDLINDSDKPDTDINAENLLKSFKHDLVSNLNESNVTSYNVPWQSGGINPELFPAHKEYIDQFCSDFVTKVKAMIQADASAKESLIRQGEYYSSFEEVLHHAHFCQTKTETFCGQNETLNKIREYILDPANRKPFVIHAQSGAGKTSVMAMAKNSLRLWIKEDHVSIIQFLGTTPLSTDIYNVLFSLCGQLADITDSIMEPQSYRTMKALAMYLPRFFRTIGSILKMPVIIFLDSLDQLDSKHDAYTAWWLPVNLPSNFKLVISTLPDHHEILTNLMNLVGLEKNFVEVPLLPDVTSREIVARYLTFKKRQVNDYQIEFLLETFKKSPSPLFLKLLMDHAVHWCSYTPLLKLTLPDSVRVAINNLFQQLEIKFGSKFVQGALGLLTVGYNGLSEIELEDGLSCMNDVLNEVYRFHDPPVPGLVRIPPVMWARLRYNIKDYLVERQSQGQTTLFWYHRQFREVATERYANSITGQKLHQVLFELFAAEDGVKRDIVLMDRNNLYIPNADRNTTPQVTSMGNKRKLECLSYHLKHCQSIQDQDFVKQTTYCNLMFLRAKVTSVGIEKLLRELEDYQSIVQNDEVDVIMKFIVTCSSSLKDPVVAAFNILAHIPDETEHKNILLLKTKARQYIWSLNKTVLMPSFACLVPRCGEPEKTYVGFSHFLGIRNELILFASSWPSSNTEQENYLADHSATLACIDMKTAELSKHFCENISSEPYMMADCKVLVYFSVAELAIIKLNIETGKCNKFLLADIFPGSHGNKLSTHSCLISGSMDSKFLAICLGDRLVVVEAQDMKPICLLQQPVKTKVTNIHCSSGPPLVVIVTSDDREITYWDVVKKEIIRPIKTSARIEPKCSHLTLEDEFHISYSNFEEEHSIYVNKVKHEDLSEPLQVSKVIQMMKVSRIDQEIYILIGGTEIKVLNLDSRHYVKTFLHETGIVSFDVAWDEEKLLIADTNNSIILLNHKFDVIISHKGILGQINYVGILHGQMLIATLESKVKIWNMKDFFAAISEDEKSKSSTSSQILSHQDDVTCFVMSSDGQILLTAGTHEICRVWSLQDCLFIREFKLHLKPTRMVSVAESKFVAYDSEMKRLISFKQDGVHINCNYPDNVTCFTITKENNRLLFLTKGSKQTLFIYDIKSNIYLKKFHVNINFNYLSAKMFLSVSERYAVFKWEVTPEDFKAISAMWNKGTKLPEQKHPFRFSAVDLNQGSGVQLHVYHQLTKVPQLGIAVEPYKGNLMMVSSRRWVVFWDIPTGNCDQMMCKSPRKTKMYRPDWLGQDCVGSNDIITMSTDRRYVAVGSQDGYVFVYDGESGMPVGMKAPTSRHPSLVNQVCFNSSTSLLASSCTSGYLKVWLPKTGRCIFSVSVGMELRQLEFSHNGKKLMAVTTAELSHVLMFDITKAKDAFGNFM</sequence>
<dbReference type="InterPro" id="IPR052752">
    <property type="entry name" value="NACHT-WD_repeat"/>
</dbReference>
<reference evidence="7" key="1">
    <citation type="journal article" date="2023" name="PLoS Negl. Trop. Dis.">
        <title>A genome sequence for Biomphalaria pfeifferi, the major vector snail for the human-infecting parasite Schistosoma mansoni.</title>
        <authorList>
            <person name="Bu L."/>
            <person name="Lu L."/>
            <person name="Laidemitt M.R."/>
            <person name="Zhang S.M."/>
            <person name="Mutuku M."/>
            <person name="Mkoji G."/>
            <person name="Steinauer M."/>
            <person name="Loker E.S."/>
        </authorList>
    </citation>
    <scope>NUCLEOTIDE SEQUENCE</scope>
    <source>
        <strain evidence="7">KasaAsao</strain>
    </source>
</reference>
<protein>
    <submittedName>
        <fullName evidence="7">NACHT and WD repeat domain-containing protein 1</fullName>
    </submittedName>
</protein>
<evidence type="ECO:0000256" key="2">
    <source>
        <dbReference type="ARBA" id="ARBA00022737"/>
    </source>
</evidence>
<feature type="compositionally biased region" description="Polar residues" evidence="4">
    <location>
        <begin position="34"/>
        <end position="44"/>
    </location>
</feature>
<dbReference type="Proteomes" id="UP001233172">
    <property type="component" value="Unassembled WGS sequence"/>
</dbReference>
<evidence type="ECO:0000313" key="8">
    <source>
        <dbReference type="Proteomes" id="UP001233172"/>
    </source>
</evidence>
<feature type="domain" description="NWD1/2-like winged helix-turn-helix" evidence="6">
    <location>
        <begin position="703"/>
        <end position="813"/>
    </location>
</feature>
<accession>A0AAD8B703</accession>
<dbReference type="PANTHER" id="PTHR19871">
    <property type="entry name" value="BETA TRANSDUCIN-RELATED PROTEIN"/>
    <property type="match status" value="1"/>
</dbReference>
<dbReference type="InterPro" id="IPR015943">
    <property type="entry name" value="WD40/YVTN_repeat-like_dom_sf"/>
</dbReference>
<proteinExistence type="predicted"/>
<dbReference type="Gene3D" id="2.130.10.10">
    <property type="entry name" value="YVTN repeat-like/Quinoprotein amine dehydrogenase"/>
    <property type="match status" value="2"/>
</dbReference>
<dbReference type="Pfam" id="PF00400">
    <property type="entry name" value="WD40"/>
    <property type="match status" value="2"/>
</dbReference>
<dbReference type="InterPro" id="IPR001680">
    <property type="entry name" value="WD40_rpt"/>
</dbReference>
<dbReference type="EMBL" id="JASAOG010000130">
    <property type="protein sequence ID" value="KAK0049091.1"/>
    <property type="molecule type" value="Genomic_DNA"/>
</dbReference>
<evidence type="ECO:0000259" key="6">
    <source>
        <dbReference type="Pfam" id="PF25469"/>
    </source>
</evidence>
<comment type="caution">
    <text evidence="7">The sequence shown here is derived from an EMBL/GenBank/DDBJ whole genome shotgun (WGS) entry which is preliminary data.</text>
</comment>